<dbReference type="InterPro" id="IPR000873">
    <property type="entry name" value="AMP-dep_synth/lig_dom"/>
</dbReference>
<evidence type="ECO:0000259" key="6">
    <source>
        <dbReference type="Pfam" id="PF13193"/>
    </source>
</evidence>
<evidence type="ECO:0000259" key="5">
    <source>
        <dbReference type="Pfam" id="PF00501"/>
    </source>
</evidence>
<name>A0A1H2LSZ8_9PSED</name>
<evidence type="ECO:0000256" key="3">
    <source>
        <dbReference type="ARBA" id="ARBA00022741"/>
    </source>
</evidence>
<keyword evidence="2 7" id="KW-0436">Ligase</keyword>
<evidence type="ECO:0000256" key="1">
    <source>
        <dbReference type="ARBA" id="ARBA00006432"/>
    </source>
</evidence>
<gene>
    <name evidence="7" type="ORF">SAMN05216363_2157</name>
</gene>
<dbReference type="GO" id="GO:0005324">
    <property type="term" value="F:long-chain fatty acid transmembrane transporter activity"/>
    <property type="evidence" value="ECO:0007669"/>
    <property type="project" value="TreeGrafter"/>
</dbReference>
<feature type="domain" description="AMP-binding enzyme C-terminal" evidence="6">
    <location>
        <begin position="439"/>
        <end position="517"/>
    </location>
</feature>
<dbReference type="PANTHER" id="PTHR43107">
    <property type="entry name" value="LONG-CHAIN FATTY ACID TRANSPORT PROTEIN"/>
    <property type="match status" value="1"/>
</dbReference>
<dbReference type="Pfam" id="PF13193">
    <property type="entry name" value="AMP-binding_C"/>
    <property type="match status" value="1"/>
</dbReference>
<dbReference type="Proteomes" id="UP000198675">
    <property type="component" value="Chromosome I"/>
</dbReference>
<dbReference type="InterPro" id="IPR020845">
    <property type="entry name" value="AMP-binding_CS"/>
</dbReference>
<feature type="domain" description="AMP-dependent synthetase/ligase" evidence="5">
    <location>
        <begin position="14"/>
        <end position="377"/>
    </location>
</feature>
<dbReference type="Pfam" id="PF00501">
    <property type="entry name" value="AMP-binding"/>
    <property type="match status" value="1"/>
</dbReference>
<proteinExistence type="inferred from homology"/>
<dbReference type="GO" id="GO:0004467">
    <property type="term" value="F:long-chain fatty acid-CoA ligase activity"/>
    <property type="evidence" value="ECO:0007669"/>
    <property type="project" value="TreeGrafter"/>
</dbReference>
<dbReference type="InterPro" id="IPR042099">
    <property type="entry name" value="ANL_N_sf"/>
</dbReference>
<keyword evidence="4" id="KW-0067">ATP-binding</keyword>
<dbReference type="GO" id="GO:0005524">
    <property type="term" value="F:ATP binding"/>
    <property type="evidence" value="ECO:0007669"/>
    <property type="project" value="UniProtKB-KW"/>
</dbReference>
<evidence type="ECO:0000313" key="8">
    <source>
        <dbReference type="Proteomes" id="UP000198675"/>
    </source>
</evidence>
<comment type="similarity">
    <text evidence="1">Belongs to the ATP-dependent AMP-binding enzyme family.</text>
</comment>
<dbReference type="Gene3D" id="3.30.300.30">
    <property type="match status" value="1"/>
</dbReference>
<dbReference type="GO" id="GO:0005886">
    <property type="term" value="C:plasma membrane"/>
    <property type="evidence" value="ECO:0007669"/>
    <property type="project" value="TreeGrafter"/>
</dbReference>
<dbReference type="Gene3D" id="3.40.50.12780">
    <property type="entry name" value="N-terminal domain of ligase-like"/>
    <property type="match status" value="1"/>
</dbReference>
<dbReference type="RefSeq" id="WP_092376527.1">
    <property type="nucleotide sequence ID" value="NZ_LT629797.1"/>
</dbReference>
<dbReference type="GO" id="GO:0044539">
    <property type="term" value="P:long-chain fatty acid import into cell"/>
    <property type="evidence" value="ECO:0007669"/>
    <property type="project" value="TreeGrafter"/>
</dbReference>
<sequence>MQNNASLILANVIRRKVEETPDLDVLTFVHVDADQQLRDCTRSYRQLWENGQRIAAGLDDEGMAQGEAFALIMFNHPEFVEAMVGSSIANTVFVPIDARASGDKLQYLLSFSGCRGAIVADHALSAVLELVDALPQLQWLWVLDTGGDAHELRAHPKVRVRALQDVLEDRVPDLAVRATDLRQPMQLLFTSGTTGNPKAIVAPYARFAAIAGLGEQVGLRPGDRPYTGLSLTHANAQCITLGNALYLGLRAVISRQFTKSRLWEILRRHQCTVFNLLGGMTTAVYSEPPRPDDADNPVRYVFSAGMPASIWKDFAARFNVEIFEFYGTAEGGLTLNPPGAGPMGSIGKPPSHLSCAILDEEGQELPAGLRGEICFRAASGDDHPPVAYLNNPEASAAKTCGGWFHSGDIGHKDEQGWVYFDYRDGSGIRRNGEFIDPAQIEKVIAEADEVADVFVYGRGTPACAPGEKEIVAAVVQAPGRALDIRQLLAHCARHLPRNLIPSHVQRVDEIPKTASEKPLERVLREQLECELAAQAVFSSRSQQQA</sequence>
<keyword evidence="3" id="KW-0547">Nucleotide-binding</keyword>
<evidence type="ECO:0000313" key="7">
    <source>
        <dbReference type="EMBL" id="SDU84059.1"/>
    </source>
</evidence>
<dbReference type="InterPro" id="IPR025110">
    <property type="entry name" value="AMP-bd_C"/>
</dbReference>
<dbReference type="SUPFAM" id="SSF56801">
    <property type="entry name" value="Acetyl-CoA synthetase-like"/>
    <property type="match status" value="1"/>
</dbReference>
<evidence type="ECO:0000256" key="4">
    <source>
        <dbReference type="ARBA" id="ARBA00022840"/>
    </source>
</evidence>
<reference evidence="8" key="1">
    <citation type="submission" date="2016-10" db="EMBL/GenBank/DDBJ databases">
        <authorList>
            <person name="Varghese N."/>
            <person name="Submissions S."/>
        </authorList>
    </citation>
    <scope>NUCLEOTIDE SEQUENCE [LARGE SCALE GENOMIC DNA]</scope>
    <source>
        <strain evidence="8">KCTC 32246</strain>
    </source>
</reference>
<dbReference type="InterPro" id="IPR045851">
    <property type="entry name" value="AMP-bd_C_sf"/>
</dbReference>
<organism evidence="7 8">
    <name type="scientific">Pseudomonas sihuiensis</name>
    <dbReference type="NCBI Taxonomy" id="1274359"/>
    <lineage>
        <taxon>Bacteria</taxon>
        <taxon>Pseudomonadati</taxon>
        <taxon>Pseudomonadota</taxon>
        <taxon>Gammaproteobacteria</taxon>
        <taxon>Pseudomonadales</taxon>
        <taxon>Pseudomonadaceae</taxon>
        <taxon>Pseudomonas</taxon>
    </lineage>
</organism>
<accession>A0A1H2LSZ8</accession>
<dbReference type="PANTHER" id="PTHR43107:SF15">
    <property type="entry name" value="FATTY ACID TRANSPORT PROTEIN 3, ISOFORM A"/>
    <property type="match status" value="1"/>
</dbReference>
<dbReference type="EMBL" id="LT629797">
    <property type="protein sequence ID" value="SDU84059.1"/>
    <property type="molecule type" value="Genomic_DNA"/>
</dbReference>
<keyword evidence="8" id="KW-1185">Reference proteome</keyword>
<dbReference type="AlphaFoldDB" id="A0A1H2LSZ8"/>
<protein>
    <submittedName>
        <fullName evidence="7">Crotonobetaine/carnitine-CoA ligase</fullName>
    </submittedName>
</protein>
<evidence type="ECO:0000256" key="2">
    <source>
        <dbReference type="ARBA" id="ARBA00022598"/>
    </source>
</evidence>
<dbReference type="PROSITE" id="PS00455">
    <property type="entry name" value="AMP_BINDING"/>
    <property type="match status" value="1"/>
</dbReference>